<accession>A0ACD5UZF0</accession>
<evidence type="ECO:0000313" key="1">
    <source>
        <dbReference type="EnsemblPlants" id="AVESA.00010b.r2.2DG0334340.1.CDS"/>
    </source>
</evidence>
<reference evidence="1" key="1">
    <citation type="submission" date="2021-05" db="EMBL/GenBank/DDBJ databases">
        <authorList>
            <person name="Scholz U."/>
            <person name="Mascher M."/>
            <person name="Fiebig A."/>
        </authorList>
    </citation>
    <scope>NUCLEOTIDE SEQUENCE [LARGE SCALE GENOMIC DNA]</scope>
</reference>
<reference evidence="1" key="2">
    <citation type="submission" date="2025-09" db="UniProtKB">
        <authorList>
            <consortium name="EnsemblPlants"/>
        </authorList>
    </citation>
    <scope>IDENTIFICATION</scope>
</reference>
<sequence>MRLLNALFCLLALLLLRTAEVRASGVQRKQPANRTVLPSAATLAGCQKSCGNINFEYPFGIGAGCFRPAELDFELICNNRSASQAPRLFLHDGITEVIDDITTDDPDSEIGVLFSHSISLTYEVDVYNMYWNPGRSFSFTVMSLNFTGCDFDMYVLDYSTKSTRGHCSVTCPDEDITDTVARQNCNGIGCCSTAVLYHDLATGFEIKFVRHKIGKQKLEARNNSRSSIWDKIYVITDYSSISWGIGVNQTFNDGTFENMADYACLSNHSSWIEQSYLSYNCQCSVGYRGNPYITDGCSRDKGYDPLQQKANCSRWCGDIRIPFPFGIEDGCFARMSF</sequence>
<keyword evidence="2" id="KW-1185">Reference proteome</keyword>
<name>A0ACD5UZF0_AVESA</name>
<evidence type="ECO:0000313" key="2">
    <source>
        <dbReference type="Proteomes" id="UP001732700"/>
    </source>
</evidence>
<organism evidence="1 2">
    <name type="scientific">Avena sativa</name>
    <name type="common">Oat</name>
    <dbReference type="NCBI Taxonomy" id="4498"/>
    <lineage>
        <taxon>Eukaryota</taxon>
        <taxon>Viridiplantae</taxon>
        <taxon>Streptophyta</taxon>
        <taxon>Embryophyta</taxon>
        <taxon>Tracheophyta</taxon>
        <taxon>Spermatophyta</taxon>
        <taxon>Magnoliopsida</taxon>
        <taxon>Liliopsida</taxon>
        <taxon>Poales</taxon>
        <taxon>Poaceae</taxon>
        <taxon>BOP clade</taxon>
        <taxon>Pooideae</taxon>
        <taxon>Poodae</taxon>
        <taxon>Poeae</taxon>
        <taxon>Poeae Chloroplast Group 1 (Aveneae type)</taxon>
        <taxon>Aveninae</taxon>
        <taxon>Avena</taxon>
    </lineage>
</organism>
<dbReference type="Proteomes" id="UP001732700">
    <property type="component" value="Chromosome 2D"/>
</dbReference>
<proteinExistence type="predicted"/>
<protein>
    <submittedName>
        <fullName evidence="1">Uncharacterized protein</fullName>
    </submittedName>
</protein>
<dbReference type="EnsemblPlants" id="AVESA.00010b.r2.2DG0334340.1">
    <property type="protein sequence ID" value="AVESA.00010b.r2.2DG0334340.1.CDS"/>
    <property type="gene ID" value="AVESA.00010b.r2.2DG0334340"/>
</dbReference>